<evidence type="ECO:0000259" key="4">
    <source>
        <dbReference type="Pfam" id="PF05199"/>
    </source>
</evidence>
<organism evidence="5 6">
    <name type="scientific">Hortaea werneckii</name>
    <name type="common">Black yeast</name>
    <name type="synonym">Cladosporium werneckii</name>
    <dbReference type="NCBI Taxonomy" id="91943"/>
    <lineage>
        <taxon>Eukaryota</taxon>
        <taxon>Fungi</taxon>
        <taxon>Dikarya</taxon>
        <taxon>Ascomycota</taxon>
        <taxon>Pezizomycotina</taxon>
        <taxon>Dothideomycetes</taxon>
        <taxon>Dothideomycetidae</taxon>
        <taxon>Mycosphaerellales</taxon>
        <taxon>Teratosphaeriaceae</taxon>
        <taxon>Hortaea</taxon>
    </lineage>
</organism>
<sequence>MPASHGSTGSLSPPLNPVWVTGSVHYACGKTLGGSSALDYMTYHRATNGSYDKWAHEVGDSSLHLGATPPLLRAKWSLYGANYALSTIGSHGAKRNSSQTSFFNYAKPDITVYSHTPARKVLVANDSSLAQLDQHDVLVVKDLPRIPTTARLETDPEYVAQALEMYKTNGTGPLAGAAGMIAFECLTDNVPELISNSTIADLEEYFPLDWPDVEYLSTDAWTGTRNQNEGPGDGTASRSEISAIMLSPFSRGNVTLQSADATDLPIINPNWLTDTRDKEVAIAAFKRTRQIWGAMSEIVSGEEFRPGADVQSDEAILDWIRQDSLTIWHASATCKMGTRDDDGAVVDSKAKVYGVDKLRVVDASAFPFLPPGHPQSTVYMLAEKIADDIKQSRWSVL</sequence>
<dbReference type="GO" id="GO:0044550">
    <property type="term" value="P:secondary metabolite biosynthetic process"/>
    <property type="evidence" value="ECO:0007669"/>
    <property type="project" value="TreeGrafter"/>
</dbReference>
<reference evidence="5 6" key="1">
    <citation type="journal article" date="2018" name="BMC Genomics">
        <title>Genomic evidence for intraspecific hybridization in a clonal and extremely halotolerant yeast.</title>
        <authorList>
            <person name="Gostincar C."/>
            <person name="Stajich J.E."/>
            <person name="Zupancic J."/>
            <person name="Zalar P."/>
            <person name="Gunde-Cimerman N."/>
        </authorList>
    </citation>
    <scope>NUCLEOTIDE SEQUENCE [LARGE SCALE GENOMIC DNA]</scope>
    <source>
        <strain evidence="5 6">EXF-2682</strain>
    </source>
</reference>
<comment type="caution">
    <text evidence="5">The sequence shown here is derived from an EMBL/GenBank/DDBJ whole genome shotgun (WGS) entry which is preliminary data.</text>
</comment>
<comment type="similarity">
    <text evidence="1">Belongs to the GMC oxidoreductase family.</text>
</comment>
<keyword evidence="2" id="KW-0325">Glycoprotein</keyword>
<evidence type="ECO:0000256" key="1">
    <source>
        <dbReference type="ARBA" id="ARBA00010790"/>
    </source>
</evidence>
<dbReference type="InterPro" id="IPR036188">
    <property type="entry name" value="FAD/NAD-bd_sf"/>
</dbReference>
<evidence type="ECO:0000259" key="3">
    <source>
        <dbReference type="Pfam" id="PF00732"/>
    </source>
</evidence>
<dbReference type="GO" id="GO:0050660">
    <property type="term" value="F:flavin adenine dinucleotide binding"/>
    <property type="evidence" value="ECO:0007669"/>
    <property type="project" value="InterPro"/>
</dbReference>
<dbReference type="EMBL" id="QWIP01000580">
    <property type="protein sequence ID" value="RMY59664.1"/>
    <property type="molecule type" value="Genomic_DNA"/>
</dbReference>
<evidence type="ECO:0000256" key="2">
    <source>
        <dbReference type="ARBA" id="ARBA00023180"/>
    </source>
</evidence>
<dbReference type="Pfam" id="PF00732">
    <property type="entry name" value="GMC_oxred_N"/>
    <property type="match status" value="1"/>
</dbReference>
<dbReference type="InterPro" id="IPR007867">
    <property type="entry name" value="GMC_OxRtase_C"/>
</dbReference>
<gene>
    <name evidence="5" type="ORF">D0863_11861</name>
</gene>
<dbReference type="PANTHER" id="PTHR11552:SF138">
    <property type="entry name" value="DEHYDROGENASE PKFF-RELATED"/>
    <property type="match status" value="1"/>
</dbReference>
<protein>
    <recommendedName>
        <fullName evidence="7">Glucose-methanol-choline oxidoreductase C-terminal domain-containing protein</fullName>
    </recommendedName>
</protein>
<dbReference type="Pfam" id="PF05199">
    <property type="entry name" value="GMC_oxred_C"/>
    <property type="match status" value="1"/>
</dbReference>
<dbReference type="AlphaFoldDB" id="A0A3M7D5U0"/>
<dbReference type="Proteomes" id="UP000269276">
    <property type="component" value="Unassembled WGS sequence"/>
</dbReference>
<dbReference type="Gene3D" id="3.50.50.60">
    <property type="entry name" value="FAD/NAD(P)-binding domain"/>
    <property type="match status" value="2"/>
</dbReference>
<dbReference type="GO" id="GO:0016614">
    <property type="term" value="F:oxidoreductase activity, acting on CH-OH group of donors"/>
    <property type="evidence" value="ECO:0007669"/>
    <property type="project" value="InterPro"/>
</dbReference>
<evidence type="ECO:0000313" key="5">
    <source>
        <dbReference type="EMBL" id="RMY59664.1"/>
    </source>
</evidence>
<dbReference type="OrthoDB" id="269227at2759"/>
<dbReference type="SUPFAM" id="SSF54373">
    <property type="entry name" value="FAD-linked reductases, C-terminal domain"/>
    <property type="match status" value="1"/>
</dbReference>
<dbReference type="Gene3D" id="3.30.560.10">
    <property type="entry name" value="Glucose Oxidase, domain 3"/>
    <property type="match status" value="1"/>
</dbReference>
<feature type="domain" description="Glucose-methanol-choline oxidoreductase C-terminal" evidence="4">
    <location>
        <begin position="248"/>
        <end position="382"/>
    </location>
</feature>
<evidence type="ECO:0000313" key="6">
    <source>
        <dbReference type="Proteomes" id="UP000269276"/>
    </source>
</evidence>
<feature type="domain" description="Glucose-methanol-choline oxidoreductase N-terminal" evidence="3">
    <location>
        <begin position="24"/>
        <end position="61"/>
    </location>
</feature>
<name>A0A3M7D5U0_HORWE</name>
<dbReference type="InterPro" id="IPR000172">
    <property type="entry name" value="GMC_OxRdtase_N"/>
</dbReference>
<dbReference type="InterPro" id="IPR012132">
    <property type="entry name" value="GMC_OxRdtase"/>
</dbReference>
<dbReference type="VEuPathDB" id="FungiDB:BTJ68_00941"/>
<dbReference type="SUPFAM" id="SSF51905">
    <property type="entry name" value="FAD/NAD(P)-binding domain"/>
    <property type="match status" value="1"/>
</dbReference>
<accession>A0A3M7D5U0</accession>
<evidence type="ECO:0008006" key="7">
    <source>
        <dbReference type="Google" id="ProtNLM"/>
    </source>
</evidence>
<proteinExistence type="inferred from homology"/>
<dbReference type="PANTHER" id="PTHR11552">
    <property type="entry name" value="GLUCOSE-METHANOL-CHOLINE GMC OXIDOREDUCTASE"/>
    <property type="match status" value="1"/>
</dbReference>